<protein>
    <recommendedName>
        <fullName evidence="11">Ribosomal protein L19</fullName>
    </recommendedName>
</protein>
<dbReference type="GO" id="GO:0006412">
    <property type="term" value="P:translation"/>
    <property type="evidence" value="ECO:0007669"/>
    <property type="project" value="InterPro"/>
</dbReference>
<dbReference type="SMART" id="SM00355">
    <property type="entry name" value="ZnF_C2H2"/>
    <property type="match status" value="2"/>
</dbReference>
<dbReference type="InterPro" id="IPR013087">
    <property type="entry name" value="Znf_C2H2_type"/>
</dbReference>
<keyword evidence="16" id="KW-1185">Reference proteome</keyword>
<dbReference type="Gene3D" id="1.10.1650.10">
    <property type="match status" value="1"/>
</dbReference>
<dbReference type="GO" id="GO:0022625">
    <property type="term" value="C:cytosolic large ribosomal subunit"/>
    <property type="evidence" value="ECO:0007669"/>
    <property type="project" value="InterPro"/>
</dbReference>
<evidence type="ECO:0000256" key="5">
    <source>
        <dbReference type="ARBA" id="ARBA00022771"/>
    </source>
</evidence>
<evidence type="ECO:0000256" key="8">
    <source>
        <dbReference type="ARBA" id="ARBA00023274"/>
    </source>
</evidence>
<feature type="domain" description="C2H2-type" evidence="14">
    <location>
        <begin position="326"/>
        <end position="353"/>
    </location>
</feature>
<keyword evidence="5 10" id="KW-0863">Zinc-finger</keyword>
<dbReference type="FunFam" id="3.30.160.60:FF:000624">
    <property type="entry name" value="zinc finger protein 697"/>
    <property type="match status" value="1"/>
</dbReference>
<dbReference type="InterPro" id="IPR035970">
    <property type="entry name" value="60S_ribosomal_eL19_sf"/>
</dbReference>
<comment type="similarity">
    <text evidence="1 11">Belongs to the eukaryotic ribosomal protein eL19 family.</text>
</comment>
<dbReference type="SMART" id="SM01416">
    <property type="entry name" value="Ribosomal_L19e"/>
    <property type="match status" value="1"/>
</dbReference>
<dbReference type="InterPro" id="IPR023638">
    <property type="entry name" value="Ribosomal_eL19_CS"/>
</dbReference>
<dbReference type="InterPro" id="IPR015972">
    <property type="entry name" value="Ribosomal_eL19_dom1"/>
</dbReference>
<dbReference type="Pfam" id="PF25476">
    <property type="entry name" value="Ribosomal_L19e_C"/>
    <property type="match status" value="1"/>
</dbReference>
<keyword evidence="7 11" id="KW-0689">Ribosomal protein</keyword>
<feature type="region of interest" description="Disordered" evidence="13">
    <location>
        <begin position="527"/>
        <end position="553"/>
    </location>
</feature>
<reference evidence="15" key="1">
    <citation type="submission" date="2023-03" db="EMBL/GenBank/DDBJ databases">
        <title>Electrophorus voltai genome.</title>
        <authorList>
            <person name="Bian C."/>
        </authorList>
    </citation>
    <scope>NUCLEOTIDE SEQUENCE</scope>
    <source>
        <strain evidence="15">CB-2022</strain>
        <tissue evidence="15">Muscle</tissue>
    </source>
</reference>
<evidence type="ECO:0000313" key="15">
    <source>
        <dbReference type="EMBL" id="KAK1794432.1"/>
    </source>
</evidence>
<sequence>MSKVERLNARVTKLLTVAVQEVLEAVRETVSEYQEKTARTQRENERLRKRLHELQEQISKNAGENRHRTDQAVATSHSLTNITEPEYLSQREKSISDDKGEPILAADRYLSVECVNLVDEHSESSLSPTSCSLPHHSPPLFCPSSLVHVEPKVQRSTSGFKAETDHHVSVPERCQTSDYLSQKVMSPKQTDDHMTANFDSESQAVNVLTINPTRLTVNEIKTEAEPDEYGLCVSQSLAYGSRAFRADGAQAEQVSEQQHPCGLLQFDLNGPLERLTAEDMNHISAALDGRGPACEDLPNGLSYRRGGYSVGPPRLHPRHHRVEKRFCCALCGRGFSHAGDFKKHKRVHTGEKPYLCTVCGKRFSQSGYLKIHQSMLRLQKRLASSVLRCGKKKVWLDPNETNEIANANSRQQIRKLVKDGLIIKKPVTVHSRARCRKNTLARRKGRHMGIGKRKGTANARMPVKLCWMRRMRILRRLLRRYRESKKIDRHMYHSLYLRAKGNVFKNKRILMEHIHKLKADRARKKLLSDQAEARRSKTREARKRREERLQAKKEEIIKTLSREEETKK</sequence>
<comment type="caution">
    <text evidence="15">The sequence shown here is derived from an EMBL/GenBank/DDBJ whole genome shotgun (WGS) entry which is preliminary data.</text>
</comment>
<dbReference type="FunFam" id="3.30.160.60:FF:000446">
    <property type="entry name" value="Zinc finger protein"/>
    <property type="match status" value="1"/>
</dbReference>
<dbReference type="Gene3D" id="3.30.160.60">
    <property type="entry name" value="Classic Zinc Finger"/>
    <property type="match status" value="2"/>
</dbReference>
<proteinExistence type="inferred from homology"/>
<dbReference type="GO" id="GO:0003723">
    <property type="term" value="F:RNA binding"/>
    <property type="evidence" value="ECO:0007669"/>
    <property type="project" value="InterPro"/>
</dbReference>
<evidence type="ECO:0000256" key="10">
    <source>
        <dbReference type="PROSITE-ProRule" id="PRU00042"/>
    </source>
</evidence>
<dbReference type="InterPro" id="IPR039547">
    <property type="entry name" value="Ribosomal_eL19"/>
</dbReference>
<feature type="coiled-coil region" evidence="12">
    <location>
        <begin position="23"/>
        <end position="64"/>
    </location>
</feature>
<dbReference type="CDD" id="cd01417">
    <property type="entry name" value="Ribosomal_L19e_E"/>
    <property type="match status" value="1"/>
</dbReference>
<dbReference type="InterPro" id="IPR000196">
    <property type="entry name" value="Ribosomal_eL19_dom"/>
</dbReference>
<accession>A0AAD9DWT5</accession>
<name>A0AAD9DWT5_9TELE</name>
<dbReference type="InterPro" id="IPR057259">
    <property type="entry name" value="Ribosomal_L19e"/>
</dbReference>
<dbReference type="GO" id="GO:0008270">
    <property type="term" value="F:zinc ion binding"/>
    <property type="evidence" value="ECO:0007669"/>
    <property type="project" value="UniProtKB-KW"/>
</dbReference>
<feature type="compositionally biased region" description="Basic and acidic residues" evidence="13">
    <location>
        <begin position="531"/>
        <end position="553"/>
    </location>
</feature>
<dbReference type="SUPFAM" id="SSF57667">
    <property type="entry name" value="beta-beta-alpha zinc fingers"/>
    <property type="match status" value="1"/>
</dbReference>
<dbReference type="HAMAP" id="MF_01475">
    <property type="entry name" value="Ribosomal_eL19"/>
    <property type="match status" value="1"/>
</dbReference>
<feature type="domain" description="C2H2-type" evidence="14">
    <location>
        <begin position="354"/>
        <end position="381"/>
    </location>
</feature>
<dbReference type="PROSITE" id="PS50157">
    <property type="entry name" value="ZINC_FINGER_C2H2_2"/>
    <property type="match status" value="2"/>
</dbReference>
<evidence type="ECO:0000256" key="7">
    <source>
        <dbReference type="ARBA" id="ARBA00022980"/>
    </source>
</evidence>
<gene>
    <name evidence="15" type="ORF">P4O66_011301</name>
</gene>
<evidence type="ECO:0000313" key="16">
    <source>
        <dbReference type="Proteomes" id="UP001239994"/>
    </source>
</evidence>
<organism evidence="15 16">
    <name type="scientific">Electrophorus voltai</name>
    <dbReference type="NCBI Taxonomy" id="2609070"/>
    <lineage>
        <taxon>Eukaryota</taxon>
        <taxon>Metazoa</taxon>
        <taxon>Chordata</taxon>
        <taxon>Craniata</taxon>
        <taxon>Vertebrata</taxon>
        <taxon>Euteleostomi</taxon>
        <taxon>Actinopterygii</taxon>
        <taxon>Neopterygii</taxon>
        <taxon>Teleostei</taxon>
        <taxon>Ostariophysi</taxon>
        <taxon>Gymnotiformes</taxon>
        <taxon>Gymnotoidei</taxon>
        <taxon>Gymnotidae</taxon>
        <taxon>Electrophorus</taxon>
    </lineage>
</organism>
<dbReference type="PROSITE" id="PS00028">
    <property type="entry name" value="ZINC_FINGER_C2H2_1"/>
    <property type="match status" value="1"/>
</dbReference>
<comment type="function">
    <text evidence="9">Component of the large ribosomal subunit. The ribosome is a large ribonucleoprotein complex responsible for the synthesis of proteins in the cell.</text>
</comment>
<dbReference type="InterPro" id="IPR033935">
    <property type="entry name" value="Ribosomal_eL19_euk"/>
</dbReference>
<evidence type="ECO:0000259" key="14">
    <source>
        <dbReference type="PROSITE" id="PS50157"/>
    </source>
</evidence>
<keyword evidence="8 11" id="KW-0687">Ribonucleoprotein</keyword>
<dbReference type="PANTHER" id="PTHR10722">
    <property type="entry name" value="60S RIBOSOMAL PROTEIN L19"/>
    <property type="match status" value="1"/>
</dbReference>
<dbReference type="FunFam" id="1.10.1650.10:FF:000001">
    <property type="entry name" value="Ribosomal protein L19"/>
    <property type="match status" value="1"/>
</dbReference>
<dbReference type="Gene3D" id="1.10.1200.240">
    <property type="match status" value="1"/>
</dbReference>
<evidence type="ECO:0000256" key="4">
    <source>
        <dbReference type="ARBA" id="ARBA00022737"/>
    </source>
</evidence>
<evidence type="ECO:0000256" key="11">
    <source>
        <dbReference type="RuleBase" id="RU000574"/>
    </source>
</evidence>
<dbReference type="Pfam" id="PF00096">
    <property type="entry name" value="zf-C2H2"/>
    <property type="match status" value="1"/>
</dbReference>
<evidence type="ECO:0000256" key="9">
    <source>
        <dbReference type="ARBA" id="ARBA00034092"/>
    </source>
</evidence>
<dbReference type="PROSITE" id="PS00526">
    <property type="entry name" value="RIBOSOMAL_L19E"/>
    <property type="match status" value="1"/>
</dbReference>
<evidence type="ECO:0000256" key="1">
    <source>
        <dbReference type="ARBA" id="ARBA00011082"/>
    </source>
</evidence>
<evidence type="ECO:0000256" key="12">
    <source>
        <dbReference type="SAM" id="Coils"/>
    </source>
</evidence>
<evidence type="ECO:0000256" key="3">
    <source>
        <dbReference type="ARBA" id="ARBA00022723"/>
    </source>
</evidence>
<keyword evidence="12" id="KW-0175">Coiled coil</keyword>
<dbReference type="Pfam" id="PF01280">
    <property type="entry name" value="Ribosomal_L19e"/>
    <property type="match status" value="1"/>
</dbReference>
<comment type="subunit">
    <text evidence="2">Component of the large ribosomal subunit.</text>
</comment>
<evidence type="ECO:0000256" key="13">
    <source>
        <dbReference type="SAM" id="MobiDB-lite"/>
    </source>
</evidence>
<keyword evidence="6" id="KW-0862">Zinc</keyword>
<dbReference type="InterPro" id="IPR036236">
    <property type="entry name" value="Znf_C2H2_sf"/>
</dbReference>
<dbReference type="SUPFAM" id="SSF48140">
    <property type="entry name" value="Ribosomal protein L19 (L19e)"/>
    <property type="match status" value="1"/>
</dbReference>
<dbReference type="Proteomes" id="UP001239994">
    <property type="component" value="Unassembled WGS sequence"/>
</dbReference>
<dbReference type="EMBL" id="JAROKS010000017">
    <property type="protein sequence ID" value="KAK1794432.1"/>
    <property type="molecule type" value="Genomic_DNA"/>
</dbReference>
<keyword evidence="4" id="KW-0677">Repeat</keyword>
<dbReference type="InterPro" id="IPR057260">
    <property type="entry name" value="Ribosomal_L19e_C"/>
</dbReference>
<dbReference type="GO" id="GO:0003735">
    <property type="term" value="F:structural constituent of ribosome"/>
    <property type="evidence" value="ECO:0007669"/>
    <property type="project" value="InterPro"/>
</dbReference>
<dbReference type="FunFam" id="1.10.1200.240:FF:000001">
    <property type="entry name" value="Ribosomal protein L19"/>
    <property type="match status" value="1"/>
</dbReference>
<dbReference type="AlphaFoldDB" id="A0AAD9DWT5"/>
<evidence type="ECO:0000256" key="6">
    <source>
        <dbReference type="ARBA" id="ARBA00022833"/>
    </source>
</evidence>
<keyword evidence="3" id="KW-0479">Metal-binding</keyword>
<evidence type="ECO:0000256" key="2">
    <source>
        <dbReference type="ARBA" id="ARBA00011133"/>
    </source>
</evidence>
<dbReference type="NCBIfam" id="NF006343">
    <property type="entry name" value="PRK08570.1"/>
    <property type="match status" value="1"/>
</dbReference>